<comment type="similarity">
    <text evidence="11">Belongs to the glycosyltransferase 51 family.</text>
</comment>
<keyword evidence="6 11" id="KW-0133">Cell shape</keyword>
<dbReference type="Pfam" id="PF00912">
    <property type="entry name" value="Transgly"/>
    <property type="match status" value="1"/>
</dbReference>
<dbReference type="HAMAP" id="MF_00766">
    <property type="entry name" value="PGT_MtgA"/>
    <property type="match status" value="1"/>
</dbReference>
<keyword evidence="3 11" id="KW-0328">Glycosyltransferase</keyword>
<dbReference type="PANTHER" id="PTHR30400">
    <property type="entry name" value="MONOFUNCTIONAL BIOSYNTHETIC PEPTIDOGLYCAN TRANSGLYCOSYLASE"/>
    <property type="match status" value="1"/>
</dbReference>
<keyword evidence="10 11" id="KW-0961">Cell wall biogenesis/degradation</keyword>
<feature type="domain" description="Glycosyl transferase family 51" evidence="12">
    <location>
        <begin position="59"/>
        <end position="207"/>
    </location>
</feature>
<gene>
    <name evidence="11" type="primary">mtgA</name>
    <name evidence="13" type="ORF">D1222_03940</name>
</gene>
<keyword evidence="14" id="KW-1185">Reference proteome</keyword>
<evidence type="ECO:0000256" key="6">
    <source>
        <dbReference type="ARBA" id="ARBA00022960"/>
    </source>
</evidence>
<reference evidence="13 14" key="1">
    <citation type="submission" date="2018-08" db="EMBL/GenBank/DDBJ databases">
        <title>Henriciella mobilis sp. nov., isolated from seawater.</title>
        <authorList>
            <person name="Cheng H."/>
            <person name="Wu Y.-H."/>
            <person name="Xu X.-W."/>
            <person name="Guo L.-L."/>
        </authorList>
    </citation>
    <scope>NUCLEOTIDE SEQUENCE [LARGE SCALE GENOMIC DNA]</scope>
    <source>
        <strain evidence="13 14">CCUG67844</strain>
    </source>
</reference>
<dbReference type="InterPro" id="IPR001264">
    <property type="entry name" value="Glyco_trans_51"/>
</dbReference>
<dbReference type="GO" id="GO:0009252">
    <property type="term" value="P:peptidoglycan biosynthetic process"/>
    <property type="evidence" value="ECO:0007669"/>
    <property type="project" value="UniProtKB-UniRule"/>
</dbReference>
<keyword evidence="7 11" id="KW-0573">Peptidoglycan synthesis</keyword>
<keyword evidence="2 11" id="KW-0997">Cell inner membrane</keyword>
<dbReference type="UniPathway" id="UPA00219"/>
<dbReference type="GO" id="GO:0008360">
    <property type="term" value="P:regulation of cell shape"/>
    <property type="evidence" value="ECO:0007669"/>
    <property type="project" value="UniProtKB-KW"/>
</dbReference>
<dbReference type="NCBIfam" id="TIGR02070">
    <property type="entry name" value="mono_pep_trsgly"/>
    <property type="match status" value="1"/>
</dbReference>
<evidence type="ECO:0000256" key="4">
    <source>
        <dbReference type="ARBA" id="ARBA00022679"/>
    </source>
</evidence>
<accession>A0A399RIE1</accession>
<dbReference type="PANTHER" id="PTHR30400:SF0">
    <property type="entry name" value="BIOSYNTHETIC PEPTIDOGLYCAN TRANSGLYCOSYLASE"/>
    <property type="match status" value="1"/>
</dbReference>
<evidence type="ECO:0000313" key="14">
    <source>
        <dbReference type="Proteomes" id="UP000265845"/>
    </source>
</evidence>
<dbReference type="Gene3D" id="1.10.3810.10">
    <property type="entry name" value="Biosynthetic peptidoglycan transglycosylase-like"/>
    <property type="match status" value="1"/>
</dbReference>
<dbReference type="GO" id="GO:0009274">
    <property type="term" value="C:peptidoglycan-based cell wall"/>
    <property type="evidence" value="ECO:0007669"/>
    <property type="project" value="InterPro"/>
</dbReference>
<evidence type="ECO:0000256" key="7">
    <source>
        <dbReference type="ARBA" id="ARBA00022984"/>
    </source>
</evidence>
<evidence type="ECO:0000256" key="8">
    <source>
        <dbReference type="ARBA" id="ARBA00022989"/>
    </source>
</evidence>
<sequence>MAKDTGMSQSSRGPVLRWTLRILKILAALFVLVHLYTLALKWAPVPGTILMGQRIIEGEDFRRVIVPLEEISPNLVYAVIAAEDARFCEHDGIDFEAVGQALEERRRGRSQRGASTITQQTAKNTFFWNGGGFVRKGGEAWFAIFIDGIWGKRRVMEQYLNTIEWGDGIFGAEAAARVRFGKHASELTEREAALLAAVLPNPHEWRVDPPGNYVSGRAGTLQSRLRVVANDGLANCVL</sequence>
<evidence type="ECO:0000256" key="10">
    <source>
        <dbReference type="ARBA" id="ARBA00023316"/>
    </source>
</evidence>
<evidence type="ECO:0000313" key="13">
    <source>
        <dbReference type="EMBL" id="RIJ31416.1"/>
    </source>
</evidence>
<evidence type="ECO:0000256" key="5">
    <source>
        <dbReference type="ARBA" id="ARBA00022692"/>
    </source>
</evidence>
<evidence type="ECO:0000256" key="2">
    <source>
        <dbReference type="ARBA" id="ARBA00022519"/>
    </source>
</evidence>
<comment type="subcellular location">
    <subcellularLocation>
        <location evidence="11">Cell inner membrane</location>
        <topology evidence="11">Single-pass membrane protein</topology>
    </subcellularLocation>
</comment>
<dbReference type="EC" id="2.4.99.28" evidence="11"/>
<dbReference type="InterPro" id="IPR036950">
    <property type="entry name" value="PBP_transglycosylase"/>
</dbReference>
<dbReference type="GO" id="GO:0071555">
    <property type="term" value="P:cell wall organization"/>
    <property type="evidence" value="ECO:0007669"/>
    <property type="project" value="UniProtKB-KW"/>
</dbReference>
<comment type="catalytic activity">
    <reaction evidence="11">
        <text>[GlcNAc-(1-&gt;4)-Mur2Ac(oyl-L-Ala-gamma-D-Glu-L-Lys-D-Ala-D-Ala)](n)-di-trans,octa-cis-undecaprenyl diphosphate + beta-D-GlcNAc-(1-&gt;4)-Mur2Ac(oyl-L-Ala-gamma-D-Glu-L-Lys-D-Ala-D-Ala)-di-trans,octa-cis-undecaprenyl diphosphate = [GlcNAc-(1-&gt;4)-Mur2Ac(oyl-L-Ala-gamma-D-Glu-L-Lys-D-Ala-D-Ala)](n+1)-di-trans,octa-cis-undecaprenyl diphosphate + di-trans,octa-cis-undecaprenyl diphosphate + H(+)</text>
        <dbReference type="Rhea" id="RHEA:23708"/>
        <dbReference type="Rhea" id="RHEA-COMP:9602"/>
        <dbReference type="Rhea" id="RHEA-COMP:9603"/>
        <dbReference type="ChEBI" id="CHEBI:15378"/>
        <dbReference type="ChEBI" id="CHEBI:58405"/>
        <dbReference type="ChEBI" id="CHEBI:60033"/>
        <dbReference type="ChEBI" id="CHEBI:78435"/>
        <dbReference type="EC" id="2.4.99.28"/>
    </reaction>
</comment>
<dbReference type="GO" id="GO:0016763">
    <property type="term" value="F:pentosyltransferase activity"/>
    <property type="evidence" value="ECO:0007669"/>
    <property type="project" value="InterPro"/>
</dbReference>
<comment type="pathway">
    <text evidence="11">Cell wall biogenesis; peptidoglycan biosynthesis.</text>
</comment>
<feature type="transmembrane region" description="Helical" evidence="11">
    <location>
        <begin position="21"/>
        <end position="43"/>
    </location>
</feature>
<dbReference type="InterPro" id="IPR023346">
    <property type="entry name" value="Lysozyme-like_dom_sf"/>
</dbReference>
<keyword evidence="1 11" id="KW-1003">Cell membrane</keyword>
<evidence type="ECO:0000256" key="11">
    <source>
        <dbReference type="HAMAP-Rule" id="MF_00766"/>
    </source>
</evidence>
<protein>
    <recommendedName>
        <fullName evidence="11">Biosynthetic peptidoglycan transglycosylase</fullName>
        <ecNumber evidence="11">2.4.99.28</ecNumber>
    </recommendedName>
    <alternativeName>
        <fullName evidence="11">Glycan polymerase</fullName>
    </alternativeName>
    <alternativeName>
        <fullName evidence="11">Peptidoglycan glycosyltransferase MtgA</fullName>
        <shortName evidence="11">PGT</shortName>
    </alternativeName>
</protein>
<dbReference type="InterPro" id="IPR011812">
    <property type="entry name" value="Pep_trsgly"/>
</dbReference>
<name>A0A399RIE1_9PROT</name>
<comment type="caution">
    <text evidence="13">The sequence shown here is derived from an EMBL/GenBank/DDBJ whole genome shotgun (WGS) entry which is preliminary data.</text>
</comment>
<keyword evidence="5 11" id="KW-0812">Transmembrane</keyword>
<proteinExistence type="inferred from homology"/>
<evidence type="ECO:0000259" key="12">
    <source>
        <dbReference type="Pfam" id="PF00912"/>
    </source>
</evidence>
<dbReference type="GO" id="GO:0008955">
    <property type="term" value="F:peptidoglycan glycosyltransferase activity"/>
    <property type="evidence" value="ECO:0007669"/>
    <property type="project" value="UniProtKB-UniRule"/>
</dbReference>
<comment type="function">
    <text evidence="11">Peptidoglycan polymerase that catalyzes glycan chain elongation from lipid-linked precursors.</text>
</comment>
<evidence type="ECO:0000256" key="1">
    <source>
        <dbReference type="ARBA" id="ARBA00022475"/>
    </source>
</evidence>
<evidence type="ECO:0000256" key="9">
    <source>
        <dbReference type="ARBA" id="ARBA00023136"/>
    </source>
</evidence>
<evidence type="ECO:0000256" key="3">
    <source>
        <dbReference type="ARBA" id="ARBA00022676"/>
    </source>
</evidence>
<dbReference type="Proteomes" id="UP000265845">
    <property type="component" value="Unassembled WGS sequence"/>
</dbReference>
<dbReference type="EMBL" id="QWGA01000003">
    <property type="protein sequence ID" value="RIJ31416.1"/>
    <property type="molecule type" value="Genomic_DNA"/>
</dbReference>
<dbReference type="OrthoDB" id="9766909at2"/>
<keyword evidence="8 11" id="KW-1133">Transmembrane helix</keyword>
<dbReference type="SUPFAM" id="SSF53955">
    <property type="entry name" value="Lysozyme-like"/>
    <property type="match status" value="1"/>
</dbReference>
<dbReference type="GO" id="GO:0005886">
    <property type="term" value="C:plasma membrane"/>
    <property type="evidence" value="ECO:0007669"/>
    <property type="project" value="UniProtKB-SubCell"/>
</dbReference>
<dbReference type="RefSeq" id="WP_119452911.1">
    <property type="nucleotide sequence ID" value="NZ_QWGA01000003.1"/>
</dbReference>
<organism evidence="13 14">
    <name type="scientific">Henriciella algicola</name>
    <dbReference type="NCBI Taxonomy" id="1608422"/>
    <lineage>
        <taxon>Bacteria</taxon>
        <taxon>Pseudomonadati</taxon>
        <taxon>Pseudomonadota</taxon>
        <taxon>Alphaproteobacteria</taxon>
        <taxon>Hyphomonadales</taxon>
        <taxon>Hyphomonadaceae</taxon>
        <taxon>Henriciella</taxon>
    </lineage>
</organism>
<keyword evidence="9 11" id="KW-0472">Membrane</keyword>
<keyword evidence="4 11" id="KW-0808">Transferase</keyword>
<dbReference type="AlphaFoldDB" id="A0A399RIE1"/>